<accession>A0A8G2CMD9</accession>
<organism evidence="1 2">
    <name type="scientific">Acidiphilium rubrum</name>
    <dbReference type="NCBI Taxonomy" id="526"/>
    <lineage>
        <taxon>Bacteria</taxon>
        <taxon>Pseudomonadati</taxon>
        <taxon>Pseudomonadota</taxon>
        <taxon>Alphaproteobacteria</taxon>
        <taxon>Acetobacterales</taxon>
        <taxon>Acidocellaceae</taxon>
        <taxon>Acidiphilium</taxon>
    </lineage>
</organism>
<dbReference type="SUPFAM" id="SSF81593">
    <property type="entry name" value="Nucleotidyltransferase substrate binding subunit/domain"/>
    <property type="match status" value="1"/>
</dbReference>
<evidence type="ECO:0000313" key="2">
    <source>
        <dbReference type="Proteomes" id="UP000186308"/>
    </source>
</evidence>
<dbReference type="AlphaFoldDB" id="A0A8G2CMD9"/>
<dbReference type="Proteomes" id="UP000186308">
    <property type="component" value="Unassembled WGS sequence"/>
</dbReference>
<dbReference type="InterPro" id="IPR010235">
    <property type="entry name" value="HepT"/>
</dbReference>
<keyword evidence="2" id="KW-1185">Reference proteome</keyword>
<dbReference type="RefSeq" id="WP_029313107.1">
    <property type="nucleotide sequence ID" value="NZ_FTNE01000020.1"/>
</dbReference>
<dbReference type="Pfam" id="PF08780">
    <property type="entry name" value="NTase_sub_bind"/>
    <property type="match status" value="1"/>
</dbReference>
<comment type="caution">
    <text evidence="1">The sequence shown here is derived from an EMBL/GenBank/DDBJ whole genome shotgun (WGS) entry which is preliminary data.</text>
</comment>
<sequence>MALDLTPLTNATARLREGLAGYERDTADEQIRDGLIQRFAFTYELCHRTLRRFLREAAASPDELDQMGFADLIRAGGEAGLLRAFRNF</sequence>
<protein>
    <submittedName>
        <fullName evidence="1">Nucleotidyltransferase substrate binding protein like</fullName>
    </submittedName>
</protein>
<gene>
    <name evidence="1" type="ORF">SAMN05421828_1207</name>
</gene>
<dbReference type="GO" id="GO:0016740">
    <property type="term" value="F:transferase activity"/>
    <property type="evidence" value="ECO:0007669"/>
    <property type="project" value="UniProtKB-KW"/>
</dbReference>
<proteinExistence type="predicted"/>
<evidence type="ECO:0000313" key="1">
    <source>
        <dbReference type="EMBL" id="SIR22008.1"/>
    </source>
</evidence>
<reference evidence="1 2" key="1">
    <citation type="submission" date="2017-01" db="EMBL/GenBank/DDBJ databases">
        <authorList>
            <person name="Varghese N."/>
            <person name="Submissions S."/>
        </authorList>
    </citation>
    <scope>NUCLEOTIDE SEQUENCE [LARGE SCALE GENOMIC DNA]</scope>
    <source>
        <strain evidence="1 2">ATCC 35905</strain>
    </source>
</reference>
<name>A0A8G2CMD9_ACIRU</name>
<dbReference type="Gene3D" id="1.20.120.330">
    <property type="entry name" value="Nucleotidyltransferases domain 2"/>
    <property type="match status" value="1"/>
</dbReference>
<dbReference type="OrthoDB" id="9810452at2"/>
<keyword evidence="1" id="KW-0808">Transferase</keyword>
<dbReference type="EMBL" id="FTNE01000020">
    <property type="protein sequence ID" value="SIR22008.1"/>
    <property type="molecule type" value="Genomic_DNA"/>
</dbReference>